<keyword evidence="2" id="KW-0812">Transmembrane</keyword>
<dbReference type="KEGG" id="nwl:NWFMUON74_60760"/>
<organism evidence="4 5">
    <name type="scientific">Nocardia wallacei</name>
    <dbReference type="NCBI Taxonomy" id="480035"/>
    <lineage>
        <taxon>Bacteria</taxon>
        <taxon>Bacillati</taxon>
        <taxon>Actinomycetota</taxon>
        <taxon>Actinomycetes</taxon>
        <taxon>Mycobacteriales</taxon>
        <taxon>Nocardiaceae</taxon>
        <taxon>Nocardia</taxon>
    </lineage>
</organism>
<reference evidence="4 5" key="1">
    <citation type="submission" date="2020-08" db="EMBL/GenBank/DDBJ databases">
        <title>Genome Sequencing of Nocardia wallacei strain FMUON74 and assembly.</title>
        <authorList>
            <person name="Toyokawa M."/>
            <person name="Uesaka K."/>
        </authorList>
    </citation>
    <scope>NUCLEOTIDE SEQUENCE [LARGE SCALE GENOMIC DNA]</scope>
    <source>
        <strain evidence="4 5">FMUON74</strain>
    </source>
</reference>
<sequence length="436" mass="45750">MASEDDAGREESGRSDARDRGESEFGPPLSEFGPPLGDFGPPLKDFGPPTGEVPAIGWVPADAPERPTLGWQPADAPAVPPPPPQYRAPDSSTAGPEMSRPVQADPRAVEPGWSTGPEMSRPVPADPRGAEPRRSPGPDLSRPAQSDPRAGEPRRTPGPELSRPAQAESRSAAGGSAEPRRTSNLDLSRPPLAGSRGVVPRQTPRPGAPTPPRESSGSLWDDDDLAKKLVAARPTPQRESSSSLWDDDDLAKKRAAPRPEPEAEPEKSGRNTRVLLGGLAAAFVVILAIGAVIVFATRNNGQGSGAGPAVAPSAEPLSCPAVSDAQVTIGNGAGDTSSGPQAILGFEHGYFAERSAVRARAFAVPDANLETPELLQKIIESQVPQGTSYCVRIETVATDRFLVDITTRHPDGTAPKYTATITTVNRDGKNLIQLIE</sequence>
<feature type="compositionally biased region" description="Low complexity" evidence="1">
    <location>
        <begin position="32"/>
        <end position="43"/>
    </location>
</feature>
<evidence type="ECO:0000313" key="5">
    <source>
        <dbReference type="Proteomes" id="UP000516173"/>
    </source>
</evidence>
<keyword evidence="2" id="KW-1133">Transmembrane helix</keyword>
<feature type="region of interest" description="Disordered" evidence="1">
    <location>
        <begin position="1"/>
        <end position="269"/>
    </location>
</feature>
<dbReference type="RefSeq" id="WP_187685069.1">
    <property type="nucleotide sequence ID" value="NZ_AP023396.1"/>
</dbReference>
<evidence type="ECO:0000313" key="4">
    <source>
        <dbReference type="EMBL" id="BCK58304.1"/>
    </source>
</evidence>
<feature type="compositionally biased region" description="Basic and acidic residues" evidence="1">
    <location>
        <begin position="257"/>
        <end position="269"/>
    </location>
</feature>
<proteinExistence type="predicted"/>
<feature type="compositionally biased region" description="Low complexity" evidence="1">
    <location>
        <begin position="165"/>
        <end position="177"/>
    </location>
</feature>
<feature type="compositionally biased region" description="Basic and acidic residues" evidence="1">
    <location>
        <begin position="9"/>
        <end position="23"/>
    </location>
</feature>
<evidence type="ECO:0000256" key="2">
    <source>
        <dbReference type="SAM" id="Phobius"/>
    </source>
</evidence>
<accession>A0A7G1KYR4</accession>
<evidence type="ECO:0000259" key="3">
    <source>
        <dbReference type="Pfam" id="PF26527"/>
    </source>
</evidence>
<dbReference type="Pfam" id="PF26527">
    <property type="entry name" value="DUF8176"/>
    <property type="match status" value="1"/>
</dbReference>
<keyword evidence="2" id="KW-0472">Membrane</keyword>
<gene>
    <name evidence="4" type="ORF">NWFMUON74_60760</name>
</gene>
<protein>
    <recommendedName>
        <fullName evidence="3">DUF8176 domain-containing protein</fullName>
    </recommendedName>
</protein>
<dbReference type="InterPro" id="IPR058489">
    <property type="entry name" value="DUF8176"/>
</dbReference>
<dbReference type="EMBL" id="AP023396">
    <property type="protein sequence ID" value="BCK58304.1"/>
    <property type="molecule type" value="Genomic_DNA"/>
</dbReference>
<dbReference type="Proteomes" id="UP000516173">
    <property type="component" value="Chromosome"/>
</dbReference>
<dbReference type="AlphaFoldDB" id="A0A7G1KYR4"/>
<feature type="transmembrane region" description="Helical" evidence="2">
    <location>
        <begin position="274"/>
        <end position="296"/>
    </location>
</feature>
<dbReference type="GeneID" id="80350492"/>
<feature type="domain" description="DUF8176" evidence="3">
    <location>
        <begin position="318"/>
        <end position="436"/>
    </location>
</feature>
<name>A0A7G1KYR4_9NOCA</name>
<keyword evidence="5" id="KW-1185">Reference proteome</keyword>
<evidence type="ECO:0000256" key="1">
    <source>
        <dbReference type="SAM" id="MobiDB-lite"/>
    </source>
</evidence>